<name>A0ABS1UYK3_9PROT</name>
<evidence type="ECO:0000313" key="2">
    <source>
        <dbReference type="Proteomes" id="UP000606490"/>
    </source>
</evidence>
<keyword evidence="2" id="KW-1185">Reference proteome</keyword>
<sequence>MGSKRYGSKAEYDRLRKAAKASDWIGANLRKRAWEALAVEVFGREQIEQARTALRGEADFEDAVDFEGAEFRYRVVTQPGVRLAGDPTVYDPPLAPGEIVEVELDFDGPDGARVVNRRVRLSRPNFPPVARCTLLDARRLDDPLGRLVADLVYSPEELEEARREADGREPEYIEFSVIVVPGQPNNIDLDPPLAVGEVIDAFLLVPFADAQPAEAQDEIEAYLALGEVECERVAYRQFPRKALPEGGVERFQGAETEEVSSERDAAMAGYTIIYEKVVGSE</sequence>
<gene>
    <name evidence="1" type="ORF">JMJ55_04290</name>
</gene>
<organism evidence="1 2">
    <name type="scientific">Belnapia mucosa</name>
    <dbReference type="NCBI Taxonomy" id="2804532"/>
    <lineage>
        <taxon>Bacteria</taxon>
        <taxon>Pseudomonadati</taxon>
        <taxon>Pseudomonadota</taxon>
        <taxon>Alphaproteobacteria</taxon>
        <taxon>Acetobacterales</taxon>
        <taxon>Roseomonadaceae</taxon>
        <taxon>Belnapia</taxon>
    </lineage>
</organism>
<proteinExistence type="predicted"/>
<protein>
    <submittedName>
        <fullName evidence="1">Uncharacterized protein</fullName>
    </submittedName>
</protein>
<evidence type="ECO:0000313" key="1">
    <source>
        <dbReference type="EMBL" id="MBL6454531.1"/>
    </source>
</evidence>
<comment type="caution">
    <text evidence="1">The sequence shown here is derived from an EMBL/GenBank/DDBJ whole genome shotgun (WGS) entry which is preliminary data.</text>
</comment>
<accession>A0ABS1UYK3</accession>
<dbReference type="Proteomes" id="UP000606490">
    <property type="component" value="Unassembled WGS sequence"/>
</dbReference>
<dbReference type="EMBL" id="JAEUXJ010000001">
    <property type="protein sequence ID" value="MBL6454531.1"/>
    <property type="molecule type" value="Genomic_DNA"/>
</dbReference>
<dbReference type="RefSeq" id="WP_202824226.1">
    <property type="nucleotide sequence ID" value="NZ_JAEUXJ010000001.1"/>
</dbReference>
<reference evidence="1 2" key="1">
    <citation type="submission" date="2021-01" db="EMBL/GenBank/DDBJ databases">
        <title>Belnapia mucosa sp. nov. and Belnapia arida sp. nov., isolated from the Tabernas Desert (Almeria, Spain).</title>
        <authorList>
            <person name="Molina-Menor E."/>
            <person name="Vidal-Verdu A."/>
            <person name="Calonge A."/>
            <person name="Satari L."/>
            <person name="Pereto Magraner J."/>
            <person name="Porcar Miralles M."/>
        </authorList>
    </citation>
    <scope>NUCLEOTIDE SEQUENCE [LARGE SCALE GENOMIC DNA]</scope>
    <source>
        <strain evidence="1 2">T6</strain>
    </source>
</reference>